<dbReference type="EMBL" id="DRKP01000121">
    <property type="protein sequence ID" value="HEB96828.1"/>
    <property type="molecule type" value="Genomic_DNA"/>
</dbReference>
<protein>
    <submittedName>
        <fullName evidence="3">DUF4124 domain-containing protein</fullName>
    </submittedName>
</protein>
<evidence type="ECO:0000256" key="1">
    <source>
        <dbReference type="SAM" id="Coils"/>
    </source>
</evidence>
<dbReference type="Proteomes" id="UP000886251">
    <property type="component" value="Unassembled WGS sequence"/>
</dbReference>
<comment type="caution">
    <text evidence="3">The sequence shown here is derived from an EMBL/GenBank/DDBJ whole genome shotgun (WGS) entry which is preliminary data.</text>
</comment>
<proteinExistence type="predicted"/>
<dbReference type="AlphaFoldDB" id="A0A831W606"/>
<feature type="domain" description="DUF4124" evidence="2">
    <location>
        <begin position="23"/>
        <end position="60"/>
    </location>
</feature>
<accession>A0A831W606</accession>
<sequence>MRRGRYSYPMQPLPVIALTVAVALLLPAGVAAKLYRWVDEEGRVHYSDRVPPDQVKQARTRLDARGIEVEKVDRAKTPEELAREEELKRLKEEEQRLIEEQRQKDRVLLRTFRTEDDILMTRDGKLTTIDASIQIIRSNIRRLKLKLAEMQRNAANLEREGRKISANYLKEIENTRQQLKNYYTAIIRKEQSKETIRQQYAADLERFRELKNLAPKPQEKEQGLPEHSLLETVVRCDSKAACDRAWQQAEAYVRKHATTRLQMLADSIIMTAAPLRDDDISITVSRIRNKEDPGARLFMDLQCKESPRGRDFCNTGEVDRIRTGFREFLGEVSGSGGKQPQ</sequence>
<dbReference type="Pfam" id="PF13511">
    <property type="entry name" value="DUF4124"/>
    <property type="match status" value="1"/>
</dbReference>
<feature type="coiled-coil region" evidence="1">
    <location>
        <begin position="80"/>
        <end position="167"/>
    </location>
</feature>
<evidence type="ECO:0000313" key="3">
    <source>
        <dbReference type="EMBL" id="HEB96828.1"/>
    </source>
</evidence>
<reference evidence="3" key="1">
    <citation type="journal article" date="2020" name="mSystems">
        <title>Genome- and Community-Level Interaction Insights into Carbon Utilization and Element Cycling Functions of Hydrothermarchaeota in Hydrothermal Sediment.</title>
        <authorList>
            <person name="Zhou Z."/>
            <person name="Liu Y."/>
            <person name="Xu W."/>
            <person name="Pan J."/>
            <person name="Luo Z.H."/>
            <person name="Li M."/>
        </authorList>
    </citation>
    <scope>NUCLEOTIDE SEQUENCE [LARGE SCALE GENOMIC DNA]</scope>
    <source>
        <strain evidence="3">HyVt-443</strain>
    </source>
</reference>
<name>A0A831W606_9GAMM</name>
<dbReference type="InterPro" id="IPR025392">
    <property type="entry name" value="DUF4124"/>
</dbReference>
<evidence type="ECO:0000259" key="2">
    <source>
        <dbReference type="Pfam" id="PF13511"/>
    </source>
</evidence>
<gene>
    <name evidence="3" type="ORF">ENI96_10415</name>
</gene>
<keyword evidence="1" id="KW-0175">Coiled coil</keyword>
<organism evidence="3">
    <name type="scientific">Sedimenticola thiotaurini</name>
    <dbReference type="NCBI Taxonomy" id="1543721"/>
    <lineage>
        <taxon>Bacteria</taxon>
        <taxon>Pseudomonadati</taxon>
        <taxon>Pseudomonadota</taxon>
        <taxon>Gammaproteobacteria</taxon>
        <taxon>Chromatiales</taxon>
        <taxon>Sedimenticolaceae</taxon>
        <taxon>Sedimenticola</taxon>
    </lineage>
</organism>